<dbReference type="EMBL" id="JAUQSZ010000005">
    <property type="protein sequence ID" value="MDO7842576.1"/>
    <property type="molecule type" value="Genomic_DNA"/>
</dbReference>
<reference evidence="2" key="1">
    <citation type="submission" date="2023-07" db="EMBL/GenBank/DDBJ databases">
        <authorList>
            <person name="Kim M.K."/>
        </authorList>
    </citation>
    <scope>NUCLEOTIDE SEQUENCE</scope>
    <source>
        <strain evidence="2">CA1-15</strain>
    </source>
</reference>
<sequence>MRRFPVVRTCLGASVLIGALTAAAPASAPLVALSRIEPGLYQLKEVGSSAPPKSLCIANAAVLIQLEHPDANCSRFVIDDTPDSATVHYTCPGSGHGRTVVKIATPRSFDLETQGIVNRAPFDIDMQGRRVGDCDPRKAALR</sequence>
<dbReference type="Pfam" id="PF12276">
    <property type="entry name" value="DUF3617"/>
    <property type="match status" value="1"/>
</dbReference>
<keyword evidence="3" id="KW-1185">Reference proteome</keyword>
<protein>
    <recommendedName>
        <fullName evidence="4">DUF3617 family protein</fullName>
    </recommendedName>
</protein>
<evidence type="ECO:0000313" key="2">
    <source>
        <dbReference type="EMBL" id="MDO7842576.1"/>
    </source>
</evidence>
<comment type="caution">
    <text evidence="2">The sequence shown here is derived from an EMBL/GenBank/DDBJ whole genome shotgun (WGS) entry which is preliminary data.</text>
</comment>
<accession>A0ABT8ZYD2</accession>
<feature type="chain" id="PRO_5045919312" description="DUF3617 family protein" evidence="1">
    <location>
        <begin position="29"/>
        <end position="142"/>
    </location>
</feature>
<name>A0ABT8ZYD2_9SPHN</name>
<keyword evidence="1" id="KW-0732">Signal</keyword>
<evidence type="ECO:0000256" key="1">
    <source>
        <dbReference type="SAM" id="SignalP"/>
    </source>
</evidence>
<dbReference type="Proteomes" id="UP001176468">
    <property type="component" value="Unassembled WGS sequence"/>
</dbReference>
<feature type="signal peptide" evidence="1">
    <location>
        <begin position="1"/>
        <end position="28"/>
    </location>
</feature>
<evidence type="ECO:0000313" key="3">
    <source>
        <dbReference type="Proteomes" id="UP001176468"/>
    </source>
</evidence>
<organism evidence="2 3">
    <name type="scientific">Sphingomonas immobilis</name>
    <dbReference type="NCBI Taxonomy" id="3063997"/>
    <lineage>
        <taxon>Bacteria</taxon>
        <taxon>Pseudomonadati</taxon>
        <taxon>Pseudomonadota</taxon>
        <taxon>Alphaproteobacteria</taxon>
        <taxon>Sphingomonadales</taxon>
        <taxon>Sphingomonadaceae</taxon>
        <taxon>Sphingomonas</taxon>
    </lineage>
</organism>
<dbReference type="InterPro" id="IPR022061">
    <property type="entry name" value="DUF3617"/>
</dbReference>
<gene>
    <name evidence="2" type="ORF">Q5H94_09575</name>
</gene>
<evidence type="ECO:0008006" key="4">
    <source>
        <dbReference type="Google" id="ProtNLM"/>
    </source>
</evidence>
<dbReference type="RefSeq" id="WP_304561031.1">
    <property type="nucleotide sequence ID" value="NZ_JAUQSZ010000005.1"/>
</dbReference>
<proteinExistence type="predicted"/>